<proteinExistence type="predicted"/>
<dbReference type="AlphaFoldDB" id="A0AAV7KRI9"/>
<reference evidence="1" key="1">
    <citation type="journal article" date="2022" name="bioRxiv">
        <title>Sequencing and chromosome-scale assembly of the giantPleurodeles waltlgenome.</title>
        <authorList>
            <person name="Brown T."/>
            <person name="Elewa A."/>
            <person name="Iarovenko S."/>
            <person name="Subramanian E."/>
            <person name="Araus A.J."/>
            <person name="Petzold A."/>
            <person name="Susuki M."/>
            <person name="Suzuki K.-i.T."/>
            <person name="Hayashi T."/>
            <person name="Toyoda A."/>
            <person name="Oliveira C."/>
            <person name="Osipova E."/>
            <person name="Leigh N.D."/>
            <person name="Simon A."/>
            <person name="Yun M.H."/>
        </authorList>
    </citation>
    <scope>NUCLEOTIDE SEQUENCE</scope>
    <source>
        <strain evidence="1">20211129_DDA</strain>
        <tissue evidence="1">Liver</tissue>
    </source>
</reference>
<evidence type="ECO:0000313" key="1">
    <source>
        <dbReference type="EMBL" id="KAJ1081807.1"/>
    </source>
</evidence>
<organism evidence="1 2">
    <name type="scientific">Pleurodeles waltl</name>
    <name type="common">Iberian ribbed newt</name>
    <dbReference type="NCBI Taxonomy" id="8319"/>
    <lineage>
        <taxon>Eukaryota</taxon>
        <taxon>Metazoa</taxon>
        <taxon>Chordata</taxon>
        <taxon>Craniata</taxon>
        <taxon>Vertebrata</taxon>
        <taxon>Euteleostomi</taxon>
        <taxon>Amphibia</taxon>
        <taxon>Batrachia</taxon>
        <taxon>Caudata</taxon>
        <taxon>Salamandroidea</taxon>
        <taxon>Salamandridae</taxon>
        <taxon>Pleurodelinae</taxon>
        <taxon>Pleurodeles</taxon>
    </lineage>
</organism>
<comment type="caution">
    <text evidence="1">The sequence shown here is derived from an EMBL/GenBank/DDBJ whole genome shotgun (WGS) entry which is preliminary data.</text>
</comment>
<name>A0AAV7KRI9_PLEWA</name>
<protein>
    <submittedName>
        <fullName evidence="1">Uncharacterized protein</fullName>
    </submittedName>
</protein>
<dbReference type="EMBL" id="JANPWB010000016">
    <property type="protein sequence ID" value="KAJ1081807.1"/>
    <property type="molecule type" value="Genomic_DNA"/>
</dbReference>
<keyword evidence="2" id="KW-1185">Reference proteome</keyword>
<evidence type="ECO:0000313" key="2">
    <source>
        <dbReference type="Proteomes" id="UP001066276"/>
    </source>
</evidence>
<sequence length="138" mass="14974">MCEGRLHAPEVIQLVMQLSAVSLSHLARHEFTLISVDRGVPGALALDQHCGWQSDHPHPLLCPSEDGIRRISFTLHSAFRLKRGAVFLSTPMSPSLCGLHPVSAQYCGTAMYRELHINDHASDGRGGGRSVLTRPAAS</sequence>
<gene>
    <name evidence="1" type="ORF">NDU88_001982</name>
</gene>
<dbReference type="Proteomes" id="UP001066276">
    <property type="component" value="Chromosome 12"/>
</dbReference>
<accession>A0AAV7KRI9</accession>